<gene>
    <name evidence="1" type="ORF">V8G54_008848</name>
</gene>
<reference evidence="1 2" key="1">
    <citation type="journal article" date="2023" name="Life. Sci Alliance">
        <title>Evolutionary insights into 3D genome organization and epigenetic landscape of Vigna mungo.</title>
        <authorList>
            <person name="Junaid A."/>
            <person name="Singh B."/>
            <person name="Bhatia S."/>
        </authorList>
    </citation>
    <scope>NUCLEOTIDE SEQUENCE [LARGE SCALE GENOMIC DNA]</scope>
    <source>
        <strain evidence="1">Urdbean</strain>
    </source>
</reference>
<evidence type="ECO:0000313" key="2">
    <source>
        <dbReference type="Proteomes" id="UP001374535"/>
    </source>
</evidence>
<sequence>MAWLGFKVEIEGGVEVKSDGGDEVDSGVEVDKDDGLEVETNGGEEVDGGVEVDKDGGLEVGAHECWLRTRVSAIWVVIMYVYGLLCRDCDFLVHIWVGISGATHGGDFALITGDARHGALRVWWWRVSFYGSACPIKMNDGTKKATRMLPQKGECTNVEGTHP</sequence>
<accession>A0AAQ3SA90</accession>
<evidence type="ECO:0000313" key="1">
    <source>
        <dbReference type="EMBL" id="WVZ21526.1"/>
    </source>
</evidence>
<organism evidence="1 2">
    <name type="scientific">Vigna mungo</name>
    <name type="common">Black gram</name>
    <name type="synonym">Phaseolus mungo</name>
    <dbReference type="NCBI Taxonomy" id="3915"/>
    <lineage>
        <taxon>Eukaryota</taxon>
        <taxon>Viridiplantae</taxon>
        <taxon>Streptophyta</taxon>
        <taxon>Embryophyta</taxon>
        <taxon>Tracheophyta</taxon>
        <taxon>Spermatophyta</taxon>
        <taxon>Magnoliopsida</taxon>
        <taxon>eudicotyledons</taxon>
        <taxon>Gunneridae</taxon>
        <taxon>Pentapetalae</taxon>
        <taxon>rosids</taxon>
        <taxon>fabids</taxon>
        <taxon>Fabales</taxon>
        <taxon>Fabaceae</taxon>
        <taxon>Papilionoideae</taxon>
        <taxon>50 kb inversion clade</taxon>
        <taxon>NPAAA clade</taxon>
        <taxon>indigoferoid/millettioid clade</taxon>
        <taxon>Phaseoleae</taxon>
        <taxon>Vigna</taxon>
    </lineage>
</organism>
<dbReference type="Proteomes" id="UP001374535">
    <property type="component" value="Chromosome 2"/>
</dbReference>
<dbReference type="AlphaFoldDB" id="A0AAQ3SA90"/>
<proteinExistence type="predicted"/>
<protein>
    <submittedName>
        <fullName evidence="1">Uncharacterized protein</fullName>
    </submittedName>
</protein>
<keyword evidence="2" id="KW-1185">Reference proteome</keyword>
<name>A0AAQ3SA90_VIGMU</name>
<dbReference type="EMBL" id="CP144699">
    <property type="protein sequence ID" value="WVZ21526.1"/>
    <property type="molecule type" value="Genomic_DNA"/>
</dbReference>